<sequence>MRMVALNKIMAVALAFCFWISDDSVKAQESSSTGTSYSNPYSSSPLGDTEVMVSSGNTVQPIQQDTHDTNHSDNESKEMSTLENYGYSTLRSLDSSVKEKCLCGLDKNEMYYIIIAAVGGTVLGVSLAVVVLCLVMGRSPKSEEDALHDEALKRATGETNGEATNRATSGTNGEALAPVVEEPAENNENSYSVLPA</sequence>
<feature type="signal peptide" evidence="3">
    <location>
        <begin position="1"/>
        <end position="27"/>
    </location>
</feature>
<evidence type="ECO:0000313" key="5">
    <source>
        <dbReference type="Proteomes" id="UP001347796"/>
    </source>
</evidence>
<dbReference type="Proteomes" id="UP001347796">
    <property type="component" value="Unassembled WGS sequence"/>
</dbReference>
<keyword evidence="2" id="KW-0812">Transmembrane</keyword>
<evidence type="ECO:0000313" key="4">
    <source>
        <dbReference type="EMBL" id="KAK6169212.1"/>
    </source>
</evidence>
<feature type="region of interest" description="Disordered" evidence="1">
    <location>
        <begin position="152"/>
        <end position="196"/>
    </location>
</feature>
<accession>A0AAN8G2K1</accession>
<feature type="transmembrane region" description="Helical" evidence="2">
    <location>
        <begin position="110"/>
        <end position="135"/>
    </location>
</feature>
<keyword evidence="5" id="KW-1185">Reference proteome</keyword>
<comment type="caution">
    <text evidence="4">The sequence shown here is derived from an EMBL/GenBank/DDBJ whole genome shotgun (WGS) entry which is preliminary data.</text>
</comment>
<keyword evidence="3" id="KW-0732">Signal</keyword>
<proteinExistence type="predicted"/>
<feature type="chain" id="PRO_5042818019" evidence="3">
    <location>
        <begin position="28"/>
        <end position="196"/>
    </location>
</feature>
<feature type="region of interest" description="Disordered" evidence="1">
    <location>
        <begin position="61"/>
        <end position="80"/>
    </location>
</feature>
<evidence type="ECO:0000256" key="2">
    <source>
        <dbReference type="SAM" id="Phobius"/>
    </source>
</evidence>
<dbReference type="AlphaFoldDB" id="A0AAN8G2K1"/>
<feature type="compositionally biased region" description="Basic and acidic residues" evidence="1">
    <location>
        <begin position="65"/>
        <end position="80"/>
    </location>
</feature>
<keyword evidence="2" id="KW-0472">Membrane</keyword>
<evidence type="ECO:0000256" key="1">
    <source>
        <dbReference type="SAM" id="MobiDB-lite"/>
    </source>
</evidence>
<dbReference type="EMBL" id="JAZGQO010000015">
    <property type="protein sequence ID" value="KAK6169212.1"/>
    <property type="molecule type" value="Genomic_DNA"/>
</dbReference>
<gene>
    <name evidence="4" type="ORF">SNE40_020306</name>
</gene>
<reference evidence="4 5" key="1">
    <citation type="submission" date="2024-01" db="EMBL/GenBank/DDBJ databases">
        <title>The genome of the rayed Mediterranean limpet Patella caerulea (Linnaeus, 1758).</title>
        <authorList>
            <person name="Anh-Thu Weber A."/>
            <person name="Halstead-Nussloch G."/>
        </authorList>
    </citation>
    <scope>NUCLEOTIDE SEQUENCE [LARGE SCALE GENOMIC DNA]</scope>
    <source>
        <strain evidence="4">AATW-2023a</strain>
        <tissue evidence="4">Whole specimen</tissue>
    </source>
</reference>
<protein>
    <submittedName>
        <fullName evidence="4">Uncharacterized protein</fullName>
    </submittedName>
</protein>
<name>A0AAN8G2K1_PATCE</name>
<feature type="compositionally biased region" description="Polar residues" evidence="1">
    <location>
        <begin position="157"/>
        <end position="172"/>
    </location>
</feature>
<feature type="region of interest" description="Disordered" evidence="1">
    <location>
        <begin position="29"/>
        <end position="52"/>
    </location>
</feature>
<organism evidence="4 5">
    <name type="scientific">Patella caerulea</name>
    <name type="common">Rayed Mediterranean limpet</name>
    <dbReference type="NCBI Taxonomy" id="87958"/>
    <lineage>
        <taxon>Eukaryota</taxon>
        <taxon>Metazoa</taxon>
        <taxon>Spiralia</taxon>
        <taxon>Lophotrochozoa</taxon>
        <taxon>Mollusca</taxon>
        <taxon>Gastropoda</taxon>
        <taxon>Patellogastropoda</taxon>
        <taxon>Patelloidea</taxon>
        <taxon>Patellidae</taxon>
        <taxon>Patella</taxon>
    </lineage>
</organism>
<feature type="compositionally biased region" description="Low complexity" evidence="1">
    <location>
        <begin position="174"/>
        <end position="189"/>
    </location>
</feature>
<keyword evidence="2" id="KW-1133">Transmembrane helix</keyword>
<evidence type="ECO:0000256" key="3">
    <source>
        <dbReference type="SAM" id="SignalP"/>
    </source>
</evidence>